<gene>
    <name evidence="3" type="ORF">QUG98_15460</name>
</gene>
<feature type="transmembrane region" description="Helical" evidence="2">
    <location>
        <begin position="36"/>
        <end position="56"/>
    </location>
</feature>
<feature type="compositionally biased region" description="Polar residues" evidence="1">
    <location>
        <begin position="1"/>
        <end position="11"/>
    </location>
</feature>
<dbReference type="Proteomes" id="UP001235720">
    <property type="component" value="Unassembled WGS sequence"/>
</dbReference>
<protein>
    <recommendedName>
        <fullName evidence="5">Leucine-binding protein domain-containing protein</fullName>
    </recommendedName>
</protein>
<organism evidence="3 4">
    <name type="scientific">Curtobacterium subtropicum</name>
    <dbReference type="NCBI Taxonomy" id="3055138"/>
    <lineage>
        <taxon>Bacteria</taxon>
        <taxon>Bacillati</taxon>
        <taxon>Actinomycetota</taxon>
        <taxon>Actinomycetes</taxon>
        <taxon>Micrococcales</taxon>
        <taxon>Microbacteriaceae</taxon>
        <taxon>Curtobacterium</taxon>
    </lineage>
</organism>
<reference evidence="3 4" key="1">
    <citation type="submission" date="2023-06" db="EMBL/GenBank/DDBJ databases">
        <authorList>
            <person name="Feng G."/>
            <person name="Li J."/>
            <person name="Zhu H."/>
        </authorList>
    </citation>
    <scope>NUCLEOTIDE SEQUENCE [LARGE SCALE GENOMIC DNA]</scope>
    <source>
        <strain evidence="3 4">RHCJP20</strain>
    </source>
</reference>
<dbReference type="EMBL" id="JAUCMM010000015">
    <property type="protein sequence ID" value="MDM7889850.1"/>
    <property type="molecule type" value="Genomic_DNA"/>
</dbReference>
<accession>A0ABT7TJV0</accession>
<evidence type="ECO:0000256" key="1">
    <source>
        <dbReference type="SAM" id="MobiDB-lite"/>
    </source>
</evidence>
<name>A0ABT7TJV0_9MICO</name>
<evidence type="ECO:0000256" key="2">
    <source>
        <dbReference type="SAM" id="Phobius"/>
    </source>
</evidence>
<sequence length="497" mass="48821">MSHVQDQSTEPTIDEQGTDDPTTTDAAQTRKRRRTAIIVAIAVLVVAAVVTAVLAVRVSASTPAEAVSATAPVPISVAHVPDGTKIGVVVTLGDGEGAQWDDAAQGALVAQRRLELGGTDVQLVTKNDGGSTDGARKAVEALAADGVSGIVVATSGDHVRGAFTAAADADIPVVAPYAAGGDDAWSTAPSTESVAAALQDALGDAASPLLVDLGGGAPSGVRFAHVLDATSTPDLGALATTIAQRTGAAAGSTDATTTSAPTTDAPTTDDQAGTTTGVTQDSTEQAAPDSDAVVVSGPAGRQGALVAALQEANVTAPVVLTPEATSPAFAAALAQAGGSLSGTFRTVGVETDDARALSSKPEGRAMSAFLGGVRVLADDLDAKNLTGDRSFASVASVADARSHDAVVALVAAVGSARSADGAKVSEALARLDLDAGDGLAGPALDFGSRQALGDRAGVLAASAQDLGLRPASATRDGRATEDGGATPALVWFADSSD</sequence>
<evidence type="ECO:0000313" key="4">
    <source>
        <dbReference type="Proteomes" id="UP001235720"/>
    </source>
</evidence>
<dbReference type="SUPFAM" id="SSF53822">
    <property type="entry name" value="Periplasmic binding protein-like I"/>
    <property type="match status" value="1"/>
</dbReference>
<dbReference type="InterPro" id="IPR028082">
    <property type="entry name" value="Peripla_BP_I"/>
</dbReference>
<evidence type="ECO:0008006" key="5">
    <source>
        <dbReference type="Google" id="ProtNLM"/>
    </source>
</evidence>
<keyword evidence="4" id="KW-1185">Reference proteome</keyword>
<proteinExistence type="predicted"/>
<keyword evidence="2" id="KW-0812">Transmembrane</keyword>
<comment type="caution">
    <text evidence="3">The sequence shown here is derived from an EMBL/GenBank/DDBJ whole genome shotgun (WGS) entry which is preliminary data.</text>
</comment>
<evidence type="ECO:0000313" key="3">
    <source>
        <dbReference type="EMBL" id="MDM7889850.1"/>
    </source>
</evidence>
<dbReference type="RefSeq" id="WP_289471394.1">
    <property type="nucleotide sequence ID" value="NZ_JAUCMM010000015.1"/>
</dbReference>
<keyword evidence="2" id="KW-0472">Membrane</keyword>
<feature type="region of interest" description="Disordered" evidence="1">
    <location>
        <begin position="1"/>
        <end position="30"/>
    </location>
</feature>
<feature type="region of interest" description="Disordered" evidence="1">
    <location>
        <begin position="246"/>
        <end position="291"/>
    </location>
</feature>
<dbReference type="Gene3D" id="3.40.50.2300">
    <property type="match status" value="2"/>
</dbReference>
<feature type="compositionally biased region" description="Low complexity" evidence="1">
    <location>
        <begin position="246"/>
        <end position="281"/>
    </location>
</feature>
<keyword evidence="2" id="KW-1133">Transmembrane helix</keyword>